<name>A0A179G7Z5_METCM</name>
<keyword evidence="2" id="KW-1185">Reference proteome</keyword>
<dbReference type="EMBL" id="LSBJ02000001">
    <property type="protein sequence ID" value="OAQ73551.1"/>
    <property type="molecule type" value="Genomic_DNA"/>
</dbReference>
<dbReference type="AlphaFoldDB" id="A0A179G7Z5"/>
<dbReference type="KEGG" id="pchm:VFPPC_13031"/>
<evidence type="ECO:0000313" key="1">
    <source>
        <dbReference type="EMBL" id="OAQ73551.1"/>
    </source>
</evidence>
<evidence type="ECO:0000313" key="2">
    <source>
        <dbReference type="Proteomes" id="UP000078397"/>
    </source>
</evidence>
<gene>
    <name evidence="1" type="ORF">VFPPC_13031</name>
</gene>
<protein>
    <submittedName>
        <fullName evidence="1">Uncharacterized protein</fullName>
    </submittedName>
</protein>
<dbReference type="RefSeq" id="XP_018149634.1">
    <property type="nucleotide sequence ID" value="XM_018290808.1"/>
</dbReference>
<dbReference type="GeneID" id="28854802"/>
<sequence>MRLPPQPSQIDLSPRPVFKMKYAAVLFACLAGIAAAAPVVNTVDYTFKETGDALKQHLDHITSDDLKAILGDKYGQDFDIAFKDSTGTIAGHITGKFFH</sequence>
<dbReference type="Proteomes" id="UP000078397">
    <property type="component" value="Unassembled WGS sequence"/>
</dbReference>
<comment type="caution">
    <text evidence="1">The sequence shown here is derived from an EMBL/GenBank/DDBJ whole genome shotgun (WGS) entry which is preliminary data.</text>
</comment>
<reference evidence="1 2" key="1">
    <citation type="journal article" date="2016" name="PLoS Pathog.">
        <title>Biosynthesis of antibiotic leucinostatins in bio-control fungus Purpureocillium lilacinum and their inhibition on phytophthora revealed by genome mining.</title>
        <authorList>
            <person name="Wang G."/>
            <person name="Liu Z."/>
            <person name="Lin R."/>
            <person name="Li E."/>
            <person name="Mao Z."/>
            <person name="Ling J."/>
            <person name="Yang Y."/>
            <person name="Yin W.B."/>
            <person name="Xie B."/>
        </authorList>
    </citation>
    <scope>NUCLEOTIDE SEQUENCE [LARGE SCALE GENOMIC DNA]</scope>
    <source>
        <strain evidence="1">170</strain>
    </source>
</reference>
<proteinExistence type="predicted"/>
<accession>A0A179G7Z5</accession>
<organism evidence="1 2">
    <name type="scientific">Pochonia chlamydosporia 170</name>
    <dbReference type="NCBI Taxonomy" id="1380566"/>
    <lineage>
        <taxon>Eukaryota</taxon>
        <taxon>Fungi</taxon>
        <taxon>Dikarya</taxon>
        <taxon>Ascomycota</taxon>
        <taxon>Pezizomycotina</taxon>
        <taxon>Sordariomycetes</taxon>
        <taxon>Hypocreomycetidae</taxon>
        <taxon>Hypocreales</taxon>
        <taxon>Clavicipitaceae</taxon>
        <taxon>Pochonia</taxon>
    </lineage>
</organism>